<keyword evidence="4" id="KW-0138">CF(0)</keyword>
<gene>
    <name evidence="11" type="primary">Atp5j2</name>
</gene>
<dbReference type="GO" id="GO:0045259">
    <property type="term" value="C:proton-transporting ATP synthase complex"/>
    <property type="evidence" value="ECO:0007669"/>
    <property type="project" value="UniProtKB-KW"/>
</dbReference>
<dbReference type="AlphaFoldDB" id="A0A6F9D6G0"/>
<dbReference type="GO" id="GO:0046933">
    <property type="term" value="F:proton-transporting ATP synthase activity, rotational mechanism"/>
    <property type="evidence" value="ECO:0007669"/>
    <property type="project" value="TreeGrafter"/>
</dbReference>
<evidence type="ECO:0000256" key="10">
    <source>
        <dbReference type="SAM" id="Phobius"/>
    </source>
</evidence>
<keyword evidence="10" id="KW-0812">Transmembrane</keyword>
<proteinExistence type="evidence at transcript level"/>
<organism evidence="11">
    <name type="scientific">Phallusia mammillata</name>
    <dbReference type="NCBI Taxonomy" id="59560"/>
    <lineage>
        <taxon>Eukaryota</taxon>
        <taxon>Metazoa</taxon>
        <taxon>Chordata</taxon>
        <taxon>Tunicata</taxon>
        <taxon>Ascidiacea</taxon>
        <taxon>Phlebobranchia</taxon>
        <taxon>Ascidiidae</taxon>
        <taxon>Phallusia</taxon>
    </lineage>
</organism>
<evidence type="ECO:0000256" key="6">
    <source>
        <dbReference type="ARBA" id="ARBA00023065"/>
    </source>
</evidence>
<keyword evidence="3" id="KW-0813">Transport</keyword>
<keyword evidence="9" id="KW-0066">ATP synthesis</keyword>
<evidence type="ECO:0000256" key="1">
    <source>
        <dbReference type="ARBA" id="ARBA00004325"/>
    </source>
</evidence>
<comment type="similarity">
    <text evidence="2">Belongs to the ATPase F chain family.</text>
</comment>
<dbReference type="Pfam" id="PF10206">
    <property type="entry name" value="WRW"/>
    <property type="match status" value="1"/>
</dbReference>
<accession>A0A6F9D6G0</accession>
<dbReference type="EMBL" id="LR783182">
    <property type="protein sequence ID" value="CAB3224520.1"/>
    <property type="molecule type" value="mRNA"/>
</dbReference>
<dbReference type="GO" id="GO:0042776">
    <property type="term" value="P:proton motive force-driven mitochondrial ATP synthesis"/>
    <property type="evidence" value="ECO:0007669"/>
    <property type="project" value="TreeGrafter"/>
</dbReference>
<feature type="transmembrane region" description="Helical" evidence="10">
    <location>
        <begin position="76"/>
        <end position="93"/>
    </location>
</feature>
<evidence type="ECO:0000256" key="3">
    <source>
        <dbReference type="ARBA" id="ARBA00022448"/>
    </source>
</evidence>
<evidence type="ECO:0000256" key="9">
    <source>
        <dbReference type="ARBA" id="ARBA00023310"/>
    </source>
</evidence>
<keyword evidence="5" id="KW-0375">Hydrogen ion transport</keyword>
<dbReference type="GO" id="GO:0031966">
    <property type="term" value="C:mitochondrial membrane"/>
    <property type="evidence" value="ECO:0007669"/>
    <property type="project" value="UniProtKB-SubCell"/>
</dbReference>
<reference evidence="11" key="1">
    <citation type="submission" date="2020-04" db="EMBL/GenBank/DDBJ databases">
        <authorList>
            <person name="Neveu A P."/>
        </authorList>
    </citation>
    <scope>NUCLEOTIDE SEQUENCE</scope>
    <source>
        <tissue evidence="11">Whole embryo</tissue>
    </source>
</reference>
<evidence type="ECO:0000256" key="2">
    <source>
        <dbReference type="ARBA" id="ARBA00005895"/>
    </source>
</evidence>
<evidence type="ECO:0000256" key="4">
    <source>
        <dbReference type="ARBA" id="ARBA00022547"/>
    </source>
</evidence>
<dbReference type="InterPro" id="IPR019344">
    <property type="entry name" value="F1F0-ATPsyn_F_prd"/>
</dbReference>
<evidence type="ECO:0000313" key="11">
    <source>
        <dbReference type="EMBL" id="CAB3224520.1"/>
    </source>
</evidence>
<keyword evidence="7" id="KW-0496">Mitochondrion</keyword>
<keyword evidence="10" id="KW-1133">Transmembrane helix</keyword>
<keyword evidence="8 10" id="KW-0472">Membrane</keyword>
<name>A0A6F9D6G0_9ASCI</name>
<evidence type="ECO:0000256" key="7">
    <source>
        <dbReference type="ARBA" id="ARBA00023128"/>
    </source>
</evidence>
<dbReference type="PANTHER" id="PTHR13080">
    <property type="entry name" value="ATP SYNTHASE F CHAIN, MITOCHONDRIAL-RELATED"/>
    <property type="match status" value="1"/>
</dbReference>
<evidence type="ECO:0000256" key="8">
    <source>
        <dbReference type="ARBA" id="ARBA00023136"/>
    </source>
</evidence>
<sequence length="107" mass="12783">MAERSGLAVHPKYYGAKIDPGMKLPGDTRLLRDVKLYEVPKWLMQRNWTPLGMYFSLKRIKWAVHSKWVRKRNHGGNFYAMLGISLGIFNYLCEYHRLKAERKRKYH</sequence>
<comment type="subcellular location">
    <subcellularLocation>
        <location evidence="1">Mitochondrion membrane</location>
    </subcellularLocation>
</comment>
<dbReference type="PANTHER" id="PTHR13080:SF20">
    <property type="entry name" value="ATP SYNTHASE SUBUNIT F, MITOCHONDRIAL-RELATED"/>
    <property type="match status" value="1"/>
</dbReference>
<protein>
    <submittedName>
        <fullName evidence="11">ATP synthase subunit f, mitochondrial</fullName>
    </submittedName>
</protein>
<keyword evidence="6" id="KW-0406">Ion transport</keyword>
<evidence type="ECO:0000256" key="5">
    <source>
        <dbReference type="ARBA" id="ARBA00022781"/>
    </source>
</evidence>